<comment type="caution">
    <text evidence="3">The sequence shown here is derived from an EMBL/GenBank/DDBJ whole genome shotgun (WGS) entry which is preliminary data.</text>
</comment>
<dbReference type="Gene3D" id="2.40.10.10">
    <property type="entry name" value="Trypsin-like serine proteases"/>
    <property type="match status" value="1"/>
</dbReference>
<dbReference type="GO" id="GO:0006508">
    <property type="term" value="P:proteolysis"/>
    <property type="evidence" value="ECO:0007669"/>
    <property type="project" value="InterPro"/>
</dbReference>
<evidence type="ECO:0000313" key="3">
    <source>
        <dbReference type="EMBL" id="KAA0195940.1"/>
    </source>
</evidence>
<proteinExistence type="predicted"/>
<name>A0A6A0H1Q0_HYAAZ</name>
<dbReference type="AlphaFoldDB" id="A0A6A0H1Q0"/>
<evidence type="ECO:0000259" key="2">
    <source>
        <dbReference type="PROSITE" id="PS50240"/>
    </source>
</evidence>
<dbReference type="PANTHER" id="PTHR24252:SF7">
    <property type="entry name" value="HYALIN"/>
    <property type="match status" value="1"/>
</dbReference>
<feature type="domain" description="Peptidase S1" evidence="2">
    <location>
        <begin position="1"/>
        <end position="85"/>
    </location>
</feature>
<dbReference type="GO" id="GO:0004252">
    <property type="term" value="F:serine-type endopeptidase activity"/>
    <property type="evidence" value="ECO:0007669"/>
    <property type="project" value="InterPro"/>
</dbReference>
<reference evidence="3" key="3">
    <citation type="submission" date="2019-06" db="EMBL/GenBank/DDBJ databases">
        <authorList>
            <person name="Poynton C."/>
            <person name="Hasenbein S."/>
            <person name="Benoit J.B."/>
            <person name="Sepulveda M.S."/>
            <person name="Poelchau M.F."/>
            <person name="Murali S.C."/>
            <person name="Chen S."/>
            <person name="Glastad K.M."/>
            <person name="Werren J.H."/>
            <person name="Vineis J.H."/>
            <person name="Bowen J.L."/>
            <person name="Friedrich M."/>
            <person name="Jones J."/>
            <person name="Robertson H.M."/>
            <person name="Feyereisen R."/>
            <person name="Mechler-Hickson A."/>
            <person name="Mathers N."/>
            <person name="Lee C.E."/>
            <person name="Colbourne J.K."/>
            <person name="Biales A."/>
            <person name="Johnston J.S."/>
            <person name="Wellborn G.A."/>
            <person name="Rosendale A.J."/>
            <person name="Cridge A.G."/>
            <person name="Munoz-Torres M.C."/>
            <person name="Bain P.A."/>
            <person name="Manny A.R."/>
            <person name="Major K.M."/>
            <person name="Lambert F.N."/>
            <person name="Vulpe C.D."/>
            <person name="Tuck P."/>
            <person name="Blalock B.J."/>
            <person name="Lin Y.-Y."/>
            <person name="Smith M.E."/>
            <person name="Ochoa-Acuna H."/>
            <person name="Chen M.-J.M."/>
            <person name="Childers C.P."/>
            <person name="Qu J."/>
            <person name="Dugan S."/>
            <person name="Lee S.L."/>
            <person name="Chao H."/>
            <person name="Dinh H."/>
            <person name="Han Y."/>
            <person name="Doddapaneni H."/>
            <person name="Worley K.C."/>
            <person name="Muzny D.M."/>
            <person name="Gibbs R.A."/>
            <person name="Richards S."/>
        </authorList>
    </citation>
    <scope>NUCLEOTIDE SEQUENCE</scope>
    <source>
        <strain evidence="3">HAZT.00-mixed</strain>
        <tissue evidence="3">Whole organism</tissue>
    </source>
</reference>
<dbReference type="PROSITE" id="PS50240">
    <property type="entry name" value="TRYPSIN_DOM"/>
    <property type="match status" value="1"/>
</dbReference>
<protein>
    <recommendedName>
        <fullName evidence="2">Peptidase S1 domain-containing protein</fullName>
    </recommendedName>
</protein>
<dbReference type="EMBL" id="JQDR03009243">
    <property type="protein sequence ID" value="KAA0195940.1"/>
    <property type="molecule type" value="Genomic_DNA"/>
</dbReference>
<gene>
    <name evidence="3" type="ORF">HAZT_HAZT010615</name>
</gene>
<sequence length="87" mass="9488">MLRGRCVRSSTGNASLYVLNSRFVPGQPGLTLGDSGGPLQYLSESTGRYYLVGVVSFGVGCARTGFPGVYSKVEYFLPWIRQNVQTF</sequence>
<dbReference type="InterPro" id="IPR001254">
    <property type="entry name" value="Trypsin_dom"/>
</dbReference>
<dbReference type="Proteomes" id="UP000711488">
    <property type="component" value="Unassembled WGS sequence"/>
</dbReference>
<evidence type="ECO:0000256" key="1">
    <source>
        <dbReference type="ARBA" id="ARBA00023157"/>
    </source>
</evidence>
<organism evidence="3">
    <name type="scientific">Hyalella azteca</name>
    <name type="common">Amphipod</name>
    <dbReference type="NCBI Taxonomy" id="294128"/>
    <lineage>
        <taxon>Eukaryota</taxon>
        <taxon>Metazoa</taxon>
        <taxon>Ecdysozoa</taxon>
        <taxon>Arthropoda</taxon>
        <taxon>Crustacea</taxon>
        <taxon>Multicrustacea</taxon>
        <taxon>Malacostraca</taxon>
        <taxon>Eumalacostraca</taxon>
        <taxon>Peracarida</taxon>
        <taxon>Amphipoda</taxon>
        <taxon>Senticaudata</taxon>
        <taxon>Talitrida</taxon>
        <taxon>Talitroidea</taxon>
        <taxon>Hyalellidae</taxon>
        <taxon>Hyalella</taxon>
    </lineage>
</organism>
<accession>A0A6A0H1Q0</accession>
<dbReference type="InterPro" id="IPR043504">
    <property type="entry name" value="Peptidase_S1_PA_chymotrypsin"/>
</dbReference>
<dbReference type="InterPro" id="IPR009003">
    <property type="entry name" value="Peptidase_S1_PA"/>
</dbReference>
<reference evidence="3" key="2">
    <citation type="journal article" date="2018" name="Environ. Sci. Technol.">
        <title>The Toxicogenome of Hyalella azteca: A Model for Sediment Ecotoxicology and Evolutionary Toxicology.</title>
        <authorList>
            <person name="Poynton H.C."/>
            <person name="Hasenbein S."/>
            <person name="Benoit J.B."/>
            <person name="Sepulveda M.S."/>
            <person name="Poelchau M.F."/>
            <person name="Hughes D.S.T."/>
            <person name="Murali S.C."/>
            <person name="Chen S."/>
            <person name="Glastad K.M."/>
            <person name="Goodisman M.A.D."/>
            <person name="Werren J.H."/>
            <person name="Vineis J.H."/>
            <person name="Bowen J.L."/>
            <person name="Friedrich M."/>
            <person name="Jones J."/>
            <person name="Robertson H.M."/>
            <person name="Feyereisen R."/>
            <person name="Mechler-Hickson A."/>
            <person name="Mathers N."/>
            <person name="Lee C.E."/>
            <person name="Colbourne J.K."/>
            <person name="Biales A."/>
            <person name="Johnston J.S."/>
            <person name="Wellborn G.A."/>
            <person name="Rosendale A.J."/>
            <person name="Cridge A.G."/>
            <person name="Munoz-Torres M.C."/>
            <person name="Bain P.A."/>
            <person name="Manny A.R."/>
            <person name="Major K.M."/>
            <person name="Lambert F.N."/>
            <person name="Vulpe C.D."/>
            <person name="Tuck P."/>
            <person name="Blalock B.J."/>
            <person name="Lin Y.Y."/>
            <person name="Smith M.E."/>
            <person name="Ochoa-Acuna H."/>
            <person name="Chen M.M."/>
            <person name="Childers C.P."/>
            <person name="Qu J."/>
            <person name="Dugan S."/>
            <person name="Lee S.L."/>
            <person name="Chao H."/>
            <person name="Dinh H."/>
            <person name="Han Y."/>
            <person name="Doddapaneni H."/>
            <person name="Worley K.C."/>
            <person name="Muzny D.M."/>
            <person name="Gibbs R.A."/>
            <person name="Richards S."/>
        </authorList>
    </citation>
    <scope>NUCLEOTIDE SEQUENCE</scope>
    <source>
        <strain evidence="3">HAZT.00-mixed</strain>
        <tissue evidence="3">Whole organism</tissue>
    </source>
</reference>
<reference evidence="3" key="1">
    <citation type="submission" date="2014-08" db="EMBL/GenBank/DDBJ databases">
        <authorList>
            <person name="Murali S."/>
            <person name="Richards S."/>
            <person name="Bandaranaike D."/>
            <person name="Bellair M."/>
            <person name="Blankenburg K."/>
            <person name="Chao H."/>
            <person name="Dinh H."/>
            <person name="Doddapaneni H."/>
            <person name="Dugan-Rocha S."/>
            <person name="Elkadiri S."/>
            <person name="Gnanaolivu R."/>
            <person name="Hughes D."/>
            <person name="Lee S."/>
            <person name="Li M."/>
            <person name="Ming W."/>
            <person name="Munidasa M."/>
            <person name="Muniz J."/>
            <person name="Nguyen L."/>
            <person name="Osuji N."/>
            <person name="Pu L.-L."/>
            <person name="Puazo M."/>
            <person name="Skinner E."/>
            <person name="Qu C."/>
            <person name="Quiroz J."/>
            <person name="Raj R."/>
            <person name="Weissenberger G."/>
            <person name="Xin Y."/>
            <person name="Zou X."/>
            <person name="Han Y."/>
            <person name="Worley K."/>
            <person name="Muzny D."/>
            <person name="Gibbs R."/>
        </authorList>
    </citation>
    <scope>NUCLEOTIDE SEQUENCE</scope>
    <source>
        <strain evidence="3">HAZT.00-mixed</strain>
        <tissue evidence="3">Whole organism</tissue>
    </source>
</reference>
<dbReference type="PANTHER" id="PTHR24252">
    <property type="entry name" value="ACROSIN-RELATED"/>
    <property type="match status" value="1"/>
</dbReference>
<dbReference type="Pfam" id="PF00089">
    <property type="entry name" value="Trypsin"/>
    <property type="match status" value="1"/>
</dbReference>
<keyword evidence="1" id="KW-1015">Disulfide bond</keyword>
<dbReference type="SUPFAM" id="SSF50494">
    <property type="entry name" value="Trypsin-like serine proteases"/>
    <property type="match status" value="1"/>
</dbReference>